<dbReference type="Proteomes" id="UP001235269">
    <property type="component" value="Unassembled WGS sequence"/>
</dbReference>
<feature type="domain" description="PAS" evidence="6">
    <location>
        <begin position="146"/>
        <end position="176"/>
    </location>
</feature>
<evidence type="ECO:0000259" key="7">
    <source>
        <dbReference type="PROSITE" id="PS50113"/>
    </source>
</evidence>
<dbReference type="EMBL" id="JAUSWH010000002">
    <property type="protein sequence ID" value="MDQ0454398.1"/>
    <property type="molecule type" value="Genomic_DNA"/>
</dbReference>
<evidence type="ECO:0000259" key="5">
    <source>
        <dbReference type="PROSITE" id="PS50111"/>
    </source>
</evidence>
<name>A0ABU0I844_9HYPH</name>
<dbReference type="InterPro" id="IPR051310">
    <property type="entry name" value="MCP_chemotaxis"/>
</dbReference>
<feature type="coiled-coil region" evidence="4">
    <location>
        <begin position="322"/>
        <end position="370"/>
    </location>
</feature>
<evidence type="ECO:0000256" key="4">
    <source>
        <dbReference type="SAM" id="Coils"/>
    </source>
</evidence>
<dbReference type="RefSeq" id="WP_307156618.1">
    <property type="nucleotide sequence ID" value="NZ_JAUSWH010000002.1"/>
</dbReference>
<dbReference type="PROSITE" id="PS50112">
    <property type="entry name" value="PAS"/>
    <property type="match status" value="1"/>
</dbReference>
<dbReference type="SMART" id="SM00283">
    <property type="entry name" value="MA"/>
    <property type="match status" value="1"/>
</dbReference>
<evidence type="ECO:0000259" key="6">
    <source>
        <dbReference type="PROSITE" id="PS50112"/>
    </source>
</evidence>
<dbReference type="InterPro" id="IPR003660">
    <property type="entry name" value="HAMP_dom"/>
</dbReference>
<comment type="caution">
    <text evidence="9">The sequence shown here is derived from an EMBL/GenBank/DDBJ whole genome shotgun (WGS) entry which is preliminary data.</text>
</comment>
<dbReference type="PANTHER" id="PTHR43531">
    <property type="entry name" value="PROTEIN ICFG"/>
    <property type="match status" value="1"/>
</dbReference>
<dbReference type="InterPro" id="IPR035965">
    <property type="entry name" value="PAS-like_dom_sf"/>
</dbReference>
<protein>
    <submittedName>
        <fullName evidence="9">Methyl-accepting chemotaxis protein</fullName>
    </submittedName>
</protein>
<organism evidence="9 10">
    <name type="scientific">Rhizobium paknamense</name>
    <dbReference type="NCBI Taxonomy" id="1206817"/>
    <lineage>
        <taxon>Bacteria</taxon>
        <taxon>Pseudomonadati</taxon>
        <taxon>Pseudomonadota</taxon>
        <taxon>Alphaproteobacteria</taxon>
        <taxon>Hyphomicrobiales</taxon>
        <taxon>Rhizobiaceae</taxon>
        <taxon>Rhizobium/Agrobacterium group</taxon>
        <taxon>Rhizobium</taxon>
    </lineage>
</organism>
<evidence type="ECO:0000256" key="1">
    <source>
        <dbReference type="ARBA" id="ARBA00022500"/>
    </source>
</evidence>
<feature type="domain" description="PAC" evidence="7">
    <location>
        <begin position="205"/>
        <end position="257"/>
    </location>
</feature>
<dbReference type="PROSITE" id="PS50111">
    <property type="entry name" value="CHEMOTAXIS_TRANSDUC_2"/>
    <property type="match status" value="1"/>
</dbReference>
<dbReference type="SMART" id="SM00091">
    <property type="entry name" value="PAS"/>
    <property type="match status" value="2"/>
</dbReference>
<keyword evidence="3" id="KW-0807">Transducer</keyword>
<evidence type="ECO:0000259" key="8">
    <source>
        <dbReference type="PROSITE" id="PS50885"/>
    </source>
</evidence>
<dbReference type="CDD" id="cd11386">
    <property type="entry name" value="MCP_signal"/>
    <property type="match status" value="1"/>
</dbReference>
<dbReference type="Pfam" id="PF00015">
    <property type="entry name" value="MCPsignal"/>
    <property type="match status" value="1"/>
</dbReference>
<dbReference type="SUPFAM" id="SSF55785">
    <property type="entry name" value="PYP-like sensor domain (PAS domain)"/>
    <property type="match status" value="1"/>
</dbReference>
<feature type="domain" description="Methyl-accepting transducer" evidence="5">
    <location>
        <begin position="303"/>
        <end position="532"/>
    </location>
</feature>
<dbReference type="PROSITE" id="PS50885">
    <property type="entry name" value="HAMP"/>
    <property type="match status" value="1"/>
</dbReference>
<evidence type="ECO:0000256" key="3">
    <source>
        <dbReference type="PROSITE-ProRule" id="PRU00284"/>
    </source>
</evidence>
<keyword evidence="1" id="KW-0145">Chemotaxis</keyword>
<comment type="similarity">
    <text evidence="2">Belongs to the methyl-accepting chemotaxis (MCP) protein family.</text>
</comment>
<evidence type="ECO:0000313" key="10">
    <source>
        <dbReference type="Proteomes" id="UP001235269"/>
    </source>
</evidence>
<reference evidence="9 10" key="1">
    <citation type="submission" date="2023-07" db="EMBL/GenBank/DDBJ databases">
        <title>Genomic Encyclopedia of Type Strains, Phase IV (KMG-IV): sequencing the most valuable type-strain genomes for metagenomic binning, comparative biology and taxonomic classification.</title>
        <authorList>
            <person name="Goeker M."/>
        </authorList>
    </citation>
    <scope>NUCLEOTIDE SEQUENCE [LARGE SCALE GENOMIC DNA]</scope>
    <source>
        <strain evidence="9 10">DSM 100301</strain>
    </source>
</reference>
<dbReference type="InterPro" id="IPR000700">
    <property type="entry name" value="PAS-assoc_C"/>
</dbReference>
<dbReference type="Gene3D" id="1.10.287.950">
    <property type="entry name" value="Methyl-accepting chemotaxis protein"/>
    <property type="match status" value="1"/>
</dbReference>
<evidence type="ECO:0000313" key="9">
    <source>
        <dbReference type="EMBL" id="MDQ0454398.1"/>
    </source>
</evidence>
<keyword evidence="4" id="KW-0175">Coiled coil</keyword>
<dbReference type="PANTHER" id="PTHR43531:SF11">
    <property type="entry name" value="METHYL-ACCEPTING CHEMOTAXIS PROTEIN 3"/>
    <property type="match status" value="1"/>
</dbReference>
<dbReference type="InterPro" id="IPR000014">
    <property type="entry name" value="PAS"/>
</dbReference>
<gene>
    <name evidence="9" type="ORF">QO005_000725</name>
</gene>
<feature type="domain" description="HAMP" evidence="8">
    <location>
        <begin position="252"/>
        <end position="298"/>
    </location>
</feature>
<dbReference type="InterPro" id="IPR004089">
    <property type="entry name" value="MCPsignal_dom"/>
</dbReference>
<dbReference type="SUPFAM" id="SSF58104">
    <property type="entry name" value="Methyl-accepting chemotaxis protein (MCP) signaling domain"/>
    <property type="match status" value="1"/>
</dbReference>
<dbReference type="NCBIfam" id="TIGR00229">
    <property type="entry name" value="sensory_box"/>
    <property type="match status" value="1"/>
</dbReference>
<accession>A0ABU0I844</accession>
<dbReference type="InterPro" id="IPR013655">
    <property type="entry name" value="PAS_fold_3"/>
</dbReference>
<dbReference type="PROSITE" id="PS50113">
    <property type="entry name" value="PAC"/>
    <property type="match status" value="1"/>
</dbReference>
<proteinExistence type="inferred from homology"/>
<dbReference type="Pfam" id="PF08447">
    <property type="entry name" value="PAS_3"/>
    <property type="match status" value="1"/>
</dbReference>
<keyword evidence="10" id="KW-1185">Reference proteome</keyword>
<dbReference type="Gene3D" id="3.30.450.20">
    <property type="entry name" value="PAS domain"/>
    <property type="match status" value="2"/>
</dbReference>
<dbReference type="Pfam" id="PF13188">
    <property type="entry name" value="PAS_8"/>
    <property type="match status" value="1"/>
</dbReference>
<dbReference type="CDD" id="cd00130">
    <property type="entry name" value="PAS"/>
    <property type="match status" value="1"/>
</dbReference>
<evidence type="ECO:0000256" key="2">
    <source>
        <dbReference type="ARBA" id="ARBA00029447"/>
    </source>
</evidence>
<sequence length="565" mass="61243">MGIEAFVNSNGTAKLLALDSLKANVMVADAKLNITYMNPAVMELLREAEADLKKELPRFSVDTLIGSNIDVFHKNPAHQRGMLAALTQSHSATIRVGNRIFDLMVTPLKRGAKLHGFVVEWADAKARLLNLDYAAQIAAISRSQAIIEFSIDGTIITANDNFLKTLGYRLDEIQGKHHSMFVDRDFVASPEYKEFWKQLSEGKYQAAEFKRVHKDGRPITISASYNPILDMNGKVVKVVKFATDVTKRVETVSALGESLKRLCSGDFGFQLHEPFSPEFEFLRHDLNRSVTQLRDTFRQIADSVRVISEGTQEISQGVNDLSRRTETQASSLEETAAALEEITSNVTSSAQRAQEARKVASNAKDNAETSGNVVAQAVDAMSRIEESSGKISNIISVIDEIAFQTNLLALNAGVEAARAGEAGRGFAVVAQEVRELAQRSAKAAKEIKELIQNSTQEVAGGVKLVSDTGRALKSISELIVDINDHVQAISTAAREQSTGLSEVNGAVNSMDQATQQNAAMVEESSAAAATLAAESDKLKSMIGQFNLGDANRTSAATGRQLSRVA</sequence>